<protein>
    <submittedName>
        <fullName evidence="1">Uncharacterized protein</fullName>
    </submittedName>
</protein>
<name>A0ACC2K1L1_9PEZI</name>
<comment type="caution">
    <text evidence="1">The sequence shown here is derived from an EMBL/GenBank/DDBJ whole genome shotgun (WGS) entry which is preliminary data.</text>
</comment>
<sequence length="428" mass="47835">MFSSTDDVAIVGGGLAGMAAALALHELSIKCSIYEMRDTNAAPPRSSGALMLSPNSLRIMDRFGVYSKVEKLSYAFDYVYYKDADEKTVDRYPLGGEAFGYNALRVYRQNLLDILYAACQERGIPIHLSKKFTEVVEETDTHVVFKFADGTTETASLLIGADGIHSKLRDYVTPGVEKKFLGLAALTWEVPTKQLRIPEEKDYKFPTTILTTNGAFVLAPQRADGSAMLAGTQVFLEDRGREEWNEFFANKEALVKRATTNIDVWPDIAKSGMENIDRDSMNVWPFYAIPRLSNWTSSKHQRVVILGDAAHAIPPTSGQGASQAFEDVMSLALLLSALKENEGLKSEEALGFWQKIRQDRIDDLLLLTKQLNNKRLPLEKQRLLPEGVVWVDESAENPSQMAWLYNPKIEDTISDWVKARNARNAKNA</sequence>
<accession>A0ACC2K1L1</accession>
<proteinExistence type="predicted"/>
<evidence type="ECO:0000313" key="2">
    <source>
        <dbReference type="Proteomes" id="UP001153332"/>
    </source>
</evidence>
<reference evidence="1" key="1">
    <citation type="submission" date="2022-12" db="EMBL/GenBank/DDBJ databases">
        <title>Genome Sequence of Lasiodiplodia mahajangana.</title>
        <authorList>
            <person name="Buettner E."/>
        </authorList>
    </citation>
    <scope>NUCLEOTIDE SEQUENCE</scope>
    <source>
        <strain evidence="1">VT137</strain>
    </source>
</reference>
<gene>
    <name evidence="1" type="ORF">O1611_g164</name>
</gene>
<organism evidence="1 2">
    <name type="scientific">Lasiodiplodia mahajangana</name>
    <dbReference type="NCBI Taxonomy" id="1108764"/>
    <lineage>
        <taxon>Eukaryota</taxon>
        <taxon>Fungi</taxon>
        <taxon>Dikarya</taxon>
        <taxon>Ascomycota</taxon>
        <taxon>Pezizomycotina</taxon>
        <taxon>Dothideomycetes</taxon>
        <taxon>Dothideomycetes incertae sedis</taxon>
        <taxon>Botryosphaeriales</taxon>
        <taxon>Botryosphaeriaceae</taxon>
        <taxon>Lasiodiplodia</taxon>
    </lineage>
</organism>
<evidence type="ECO:0000313" key="1">
    <source>
        <dbReference type="EMBL" id="KAJ8133453.1"/>
    </source>
</evidence>
<keyword evidence="2" id="KW-1185">Reference proteome</keyword>
<dbReference type="EMBL" id="JAPUUL010000012">
    <property type="protein sequence ID" value="KAJ8133453.1"/>
    <property type="molecule type" value="Genomic_DNA"/>
</dbReference>
<dbReference type="Proteomes" id="UP001153332">
    <property type="component" value="Unassembled WGS sequence"/>
</dbReference>